<accession>A0A560EWE9</accession>
<dbReference type="InterPro" id="IPR010104">
    <property type="entry name" value="TonB_rcpt_bac"/>
</dbReference>
<comment type="caution">
    <text evidence="8">The sequence shown here is derived from an EMBL/GenBank/DDBJ whole genome shotgun (WGS) entry which is preliminary data.</text>
</comment>
<dbReference type="GO" id="GO:0009279">
    <property type="term" value="C:cell outer membrane"/>
    <property type="evidence" value="ECO:0007669"/>
    <property type="project" value="UniProtKB-SubCell"/>
</dbReference>
<proteinExistence type="inferred from homology"/>
<protein>
    <submittedName>
        <fullName evidence="8">TonB-dependent receptor</fullName>
    </submittedName>
</protein>
<reference evidence="8 9" key="1">
    <citation type="submission" date="2019-06" db="EMBL/GenBank/DDBJ databases">
        <title>Genomic Encyclopedia of Type Strains, Phase IV (KMG-V): Genome sequencing to study the core and pangenomes of soil and plant-associated prokaryotes.</title>
        <authorList>
            <person name="Whitman W."/>
        </authorList>
    </citation>
    <scope>NUCLEOTIDE SEQUENCE [LARGE SCALE GENOMIC DNA]</scope>
    <source>
        <strain evidence="8 9">BR 11880</strain>
    </source>
</reference>
<evidence type="ECO:0000313" key="8">
    <source>
        <dbReference type="EMBL" id="TWB13702.1"/>
    </source>
</evidence>
<dbReference type="PANTHER" id="PTHR40980">
    <property type="entry name" value="PLUG DOMAIN-CONTAINING PROTEIN"/>
    <property type="match status" value="1"/>
</dbReference>
<dbReference type="SUPFAM" id="SSF56935">
    <property type="entry name" value="Porins"/>
    <property type="match status" value="1"/>
</dbReference>
<name>A0A560EWE9_9PROT</name>
<feature type="domain" description="TonB-dependent receptor plug" evidence="7">
    <location>
        <begin position="125"/>
        <end position="241"/>
    </location>
</feature>
<organism evidence="8 9">
    <name type="scientific">Nitrospirillum amazonense</name>
    <dbReference type="NCBI Taxonomy" id="28077"/>
    <lineage>
        <taxon>Bacteria</taxon>
        <taxon>Pseudomonadati</taxon>
        <taxon>Pseudomonadota</taxon>
        <taxon>Alphaproteobacteria</taxon>
        <taxon>Rhodospirillales</taxon>
        <taxon>Azospirillaceae</taxon>
        <taxon>Nitrospirillum</taxon>
    </lineage>
</organism>
<comment type="subcellular location">
    <subcellularLocation>
        <location evidence="1 4">Cell outer membrane</location>
    </subcellularLocation>
</comment>
<dbReference type="SUPFAM" id="SSF49452">
    <property type="entry name" value="Starch-binding domain-like"/>
    <property type="match status" value="1"/>
</dbReference>
<dbReference type="Gene3D" id="2.40.170.20">
    <property type="entry name" value="TonB-dependent receptor, beta-barrel domain"/>
    <property type="match status" value="1"/>
</dbReference>
<evidence type="ECO:0000256" key="2">
    <source>
        <dbReference type="ARBA" id="ARBA00023136"/>
    </source>
</evidence>
<dbReference type="EMBL" id="VITN01000020">
    <property type="protein sequence ID" value="TWB13702.1"/>
    <property type="molecule type" value="Genomic_DNA"/>
</dbReference>
<evidence type="ECO:0000259" key="7">
    <source>
        <dbReference type="Pfam" id="PF07715"/>
    </source>
</evidence>
<keyword evidence="3" id="KW-0998">Cell outer membrane</keyword>
<evidence type="ECO:0000259" key="6">
    <source>
        <dbReference type="Pfam" id="PF00593"/>
    </source>
</evidence>
<keyword evidence="8" id="KW-0675">Receptor</keyword>
<keyword evidence="2 4" id="KW-0472">Membrane</keyword>
<feature type="signal peptide" evidence="5">
    <location>
        <begin position="1"/>
        <end position="25"/>
    </location>
</feature>
<feature type="domain" description="TonB-dependent receptor-like beta-barrel" evidence="6">
    <location>
        <begin position="482"/>
        <end position="949"/>
    </location>
</feature>
<gene>
    <name evidence="8" type="ORF">FBZ89_12042</name>
</gene>
<dbReference type="InterPro" id="IPR013784">
    <property type="entry name" value="Carb-bd-like_fold"/>
</dbReference>
<dbReference type="Gene3D" id="2.60.40.1120">
    <property type="entry name" value="Carboxypeptidase-like, regulatory domain"/>
    <property type="match status" value="1"/>
</dbReference>
<dbReference type="PANTHER" id="PTHR40980:SF4">
    <property type="entry name" value="TONB-DEPENDENT RECEPTOR-LIKE BETA-BARREL DOMAIN-CONTAINING PROTEIN"/>
    <property type="match status" value="1"/>
</dbReference>
<dbReference type="Pfam" id="PF13715">
    <property type="entry name" value="CarbopepD_reg_2"/>
    <property type="match status" value="1"/>
</dbReference>
<evidence type="ECO:0000256" key="1">
    <source>
        <dbReference type="ARBA" id="ARBA00004442"/>
    </source>
</evidence>
<dbReference type="Pfam" id="PF07715">
    <property type="entry name" value="Plug"/>
    <property type="match status" value="1"/>
</dbReference>
<dbReference type="Gene3D" id="2.170.130.10">
    <property type="entry name" value="TonB-dependent receptor, plug domain"/>
    <property type="match status" value="1"/>
</dbReference>
<dbReference type="InterPro" id="IPR012910">
    <property type="entry name" value="Plug_dom"/>
</dbReference>
<dbReference type="GO" id="GO:0030246">
    <property type="term" value="F:carbohydrate binding"/>
    <property type="evidence" value="ECO:0007669"/>
    <property type="project" value="InterPro"/>
</dbReference>
<keyword evidence="4" id="KW-0798">TonB box</keyword>
<dbReference type="Proteomes" id="UP000319859">
    <property type="component" value="Unassembled WGS sequence"/>
</dbReference>
<sequence>MGLGKFRAGLLAGSTVMAFSLPAMAGSITGTIVDPGTGKPLAATAITIPGTGYSTASGEDGTFTLANVPEGTYTVTASRAGLHTSSTRVTVPKDGTVTVSFEAYTAALQEIIVAANRYQASSLQMNASNTVDVMSAADLEHTAVHNVAEALGLLPGVNVMSQGQSFVGGIGAASRGEGMFTSIRGLNGEYNVNLINGANVAQGMPYSREVQLSLLPPSGLNTIVVNKTSKADMDGDAIGGTVDFRTPTAFDYSEPLMFSFTASGRLETRAQDYKKDSLGYGLAGEGAGKFGRDNQFGVYVSAYYDIRHYANSEMGAVAETTCCDNAWAFAVANADGTNPSNLNPAKNLETTGFNVGVSTGFTKRYGGNFSADWQPDETASAYFRLSYAVAETQQNSNLSQLVGMNVTYDQIGSTALYHPNIQYLSTRFWYETNPEYSDLATAQLGGEKKWGNWTFSPNVFMSWGDNDRPDHIEISTRSVQNGGNGFAYGNNTLATYVNDFPYPLVGSDVIAQLGNVASLPARDRGEITAQLSGQVKGGGKFDTRYDVNAGPLEFIKFGAKYQVSERQVTNRDWYNGNFDDGRTFGSLGIISGNYSSVYPGIYNWSVPIINQAALFRLYNTYAYPGNLDSCSSLYINNWNCNTQKGTEAVSAAYVMANLKFNDLEIVPGFRFEHTSIHNTFWVTPHDADGNELAGHWGYNSTHYNEPLPSIFANYRPDDNSVYRAAIWTSYTRPPFVQLGGGSQTSISNGVTTITEGNPNLKAITAVNYDVSGQWDSGHGGTLVVAGYAKQLSNYIYDNGSTYSNPAVANSGSVIFHHPTNGGDGQVYGIELSARQKFQDMPAPFDGFGIGANLTRQWTSVDTKAPGLDPNERIQNAPEWMANIEAFYEKDGFTLDLIYHYTGAYVTQYDYLGLGGSWDDLWIRPVQRVDLHAGYDFGYGVRADVSVSNLFDDISYWSHIGKESLAISDIVDTGRTILLSMKYSY</sequence>
<evidence type="ECO:0000256" key="4">
    <source>
        <dbReference type="RuleBase" id="RU003357"/>
    </source>
</evidence>
<evidence type="ECO:0000256" key="3">
    <source>
        <dbReference type="ARBA" id="ARBA00023237"/>
    </source>
</evidence>
<comment type="similarity">
    <text evidence="4">Belongs to the TonB-dependent receptor family.</text>
</comment>
<feature type="chain" id="PRO_5021710775" evidence="5">
    <location>
        <begin position="26"/>
        <end position="984"/>
    </location>
</feature>
<keyword evidence="5" id="KW-0732">Signal</keyword>
<dbReference type="NCBIfam" id="TIGR01782">
    <property type="entry name" value="TonB-Xanth-Caul"/>
    <property type="match status" value="1"/>
</dbReference>
<dbReference type="InterPro" id="IPR037066">
    <property type="entry name" value="Plug_dom_sf"/>
</dbReference>
<evidence type="ECO:0000313" key="9">
    <source>
        <dbReference type="Proteomes" id="UP000319859"/>
    </source>
</evidence>
<dbReference type="InterPro" id="IPR000531">
    <property type="entry name" value="Beta-barrel_TonB"/>
</dbReference>
<dbReference type="Pfam" id="PF00593">
    <property type="entry name" value="TonB_dep_Rec_b-barrel"/>
    <property type="match status" value="1"/>
</dbReference>
<dbReference type="InterPro" id="IPR036942">
    <property type="entry name" value="Beta-barrel_TonB_sf"/>
</dbReference>
<evidence type="ECO:0000256" key="5">
    <source>
        <dbReference type="SAM" id="SignalP"/>
    </source>
</evidence>
<dbReference type="AlphaFoldDB" id="A0A560EWE9"/>